<accession>A0ABP9CXD1</accession>
<protein>
    <submittedName>
        <fullName evidence="1">Uncharacterized protein</fullName>
    </submittedName>
</protein>
<comment type="caution">
    <text evidence="1">The sequence shown here is derived from an EMBL/GenBank/DDBJ whole genome shotgun (WGS) entry which is preliminary data.</text>
</comment>
<name>A0ABP9CXD1_9ACTN</name>
<keyword evidence="2" id="KW-1185">Reference proteome</keyword>
<evidence type="ECO:0000313" key="2">
    <source>
        <dbReference type="Proteomes" id="UP001500839"/>
    </source>
</evidence>
<proteinExistence type="predicted"/>
<organism evidence="1 2">
    <name type="scientific">Tomitella cavernea</name>
    <dbReference type="NCBI Taxonomy" id="1387982"/>
    <lineage>
        <taxon>Bacteria</taxon>
        <taxon>Bacillati</taxon>
        <taxon>Actinomycetota</taxon>
        <taxon>Actinomycetes</taxon>
        <taxon>Mycobacteriales</taxon>
        <taxon>Tomitella</taxon>
    </lineage>
</organism>
<sequence length="177" mass="19187">MTELGPWGEECFVWRVSQSGLGSGAGSGRVSGPGFAPPVTWWRALEAVVRDLRCLRYGREVDVDQLEWWLSIRDDHFVSIGWESGRGVGGFGGMTGLTGLTMDASYGEAAVRTAEAVQDDLAGYEFVQWPSRGRHLLTPGVRAGEPFWVDPHGDVAVAPIGELCKHVGRWPGAETST</sequence>
<gene>
    <name evidence="1" type="ORF">GCM10023353_32700</name>
</gene>
<dbReference type="RefSeq" id="WP_242474390.1">
    <property type="nucleotide sequence ID" value="NZ_BAABKQ010000001.1"/>
</dbReference>
<evidence type="ECO:0000313" key="1">
    <source>
        <dbReference type="EMBL" id="GAA4821796.1"/>
    </source>
</evidence>
<dbReference type="EMBL" id="BAABKQ010000001">
    <property type="protein sequence ID" value="GAA4821796.1"/>
    <property type="molecule type" value="Genomic_DNA"/>
</dbReference>
<reference evidence="2" key="1">
    <citation type="journal article" date="2019" name="Int. J. Syst. Evol. Microbiol.">
        <title>The Global Catalogue of Microorganisms (GCM) 10K type strain sequencing project: providing services to taxonomists for standard genome sequencing and annotation.</title>
        <authorList>
            <consortium name="The Broad Institute Genomics Platform"/>
            <consortium name="The Broad Institute Genome Sequencing Center for Infectious Disease"/>
            <person name="Wu L."/>
            <person name="Ma J."/>
        </authorList>
    </citation>
    <scope>NUCLEOTIDE SEQUENCE [LARGE SCALE GENOMIC DNA]</scope>
    <source>
        <strain evidence="2">JCM 18542</strain>
    </source>
</reference>
<dbReference type="Proteomes" id="UP001500839">
    <property type="component" value="Unassembled WGS sequence"/>
</dbReference>